<feature type="binding site" evidence="4">
    <location>
        <position position="161"/>
    </location>
    <ligand>
        <name>substrate</name>
    </ligand>
</feature>
<dbReference type="RefSeq" id="WP_249770939.1">
    <property type="nucleotide sequence ID" value="NZ_CP097332.1"/>
</dbReference>
<evidence type="ECO:0000256" key="1">
    <source>
        <dbReference type="ARBA" id="ARBA00009375"/>
    </source>
</evidence>
<comment type="similarity">
    <text evidence="1 4 5">Belongs to the tRNA pseudouridine synthase TruA family.</text>
</comment>
<evidence type="ECO:0000256" key="5">
    <source>
        <dbReference type="RuleBase" id="RU003792"/>
    </source>
</evidence>
<dbReference type="NCBIfam" id="TIGR00071">
    <property type="entry name" value="hisT_truA"/>
    <property type="match status" value="1"/>
</dbReference>
<dbReference type="SUPFAM" id="SSF55120">
    <property type="entry name" value="Pseudouridine synthase"/>
    <property type="match status" value="1"/>
</dbReference>
<dbReference type="InterPro" id="IPR001406">
    <property type="entry name" value="PsdUridine_synth_TruA"/>
</dbReference>
<feature type="domain" description="Pseudouridine synthase I TruA alpha/beta" evidence="6">
    <location>
        <begin position="57"/>
        <end position="154"/>
    </location>
</feature>
<feature type="active site" description="Nucleophile" evidence="4">
    <location>
        <position position="100"/>
    </location>
</feature>
<dbReference type="CDD" id="cd02570">
    <property type="entry name" value="PseudoU_synth_EcTruA"/>
    <property type="match status" value="1"/>
</dbReference>
<sequence length="316" mass="34077">MTAGRFAAAGDGDGAGGGAVDVAGAIDVARAVAAARAVERQGESEGEPPVRLRLDLSYDGTDFSGWARQPDRRTVQGVLEDALDVLFRSGAVLTVAGRTDAGVHATGQVAHLDVPSVAWAEQPDRVLRGLNGLLPPDIRVYSVSPAPVGFDARFSAEWRAYRYRISDADWGVRPLDRRNTAAWRRRLDDVRMHEAAQLLLGLNDYTAFCKRRDGATAIRTLQQLDVLREGPLVTLIVRADAFCHSMVRSLVGALAAVGEGHRPLDWPASLLGRPNRCDEVKVAPAHGLTLTGVGYPDSQFLADRATLTRAVRTTLR</sequence>
<dbReference type="Pfam" id="PF01416">
    <property type="entry name" value="PseudoU_synth_1"/>
    <property type="match status" value="2"/>
</dbReference>
<keyword evidence="3 4" id="KW-0413">Isomerase</keyword>
<evidence type="ECO:0000313" key="7">
    <source>
        <dbReference type="EMBL" id="UQX87929.1"/>
    </source>
</evidence>
<dbReference type="Gene3D" id="3.30.70.580">
    <property type="entry name" value="Pseudouridine synthase I, catalytic domain, N-terminal subdomain"/>
    <property type="match status" value="1"/>
</dbReference>
<dbReference type="GO" id="GO:0160147">
    <property type="term" value="F:tRNA pseudouridine(38-40) synthase activity"/>
    <property type="evidence" value="ECO:0007669"/>
    <property type="project" value="UniProtKB-EC"/>
</dbReference>
<evidence type="ECO:0000259" key="6">
    <source>
        <dbReference type="Pfam" id="PF01416"/>
    </source>
</evidence>
<keyword evidence="2 4" id="KW-0819">tRNA processing</keyword>
<dbReference type="InterPro" id="IPR020097">
    <property type="entry name" value="PsdUridine_synth_TruA_a/b_dom"/>
</dbReference>
<evidence type="ECO:0000256" key="3">
    <source>
        <dbReference type="ARBA" id="ARBA00023235"/>
    </source>
</evidence>
<dbReference type="InterPro" id="IPR020094">
    <property type="entry name" value="TruA/RsuA/RluB/E/F_N"/>
</dbReference>
<evidence type="ECO:0000256" key="4">
    <source>
        <dbReference type="HAMAP-Rule" id="MF_00171"/>
    </source>
</evidence>
<dbReference type="InterPro" id="IPR020095">
    <property type="entry name" value="PsdUridine_synth_TruA_C"/>
</dbReference>
<comment type="function">
    <text evidence="4">Formation of pseudouridine at positions 38, 39 and 40 in the anticodon stem and loop of transfer RNAs.</text>
</comment>
<comment type="catalytic activity">
    <reaction evidence="4 5">
        <text>uridine(38/39/40) in tRNA = pseudouridine(38/39/40) in tRNA</text>
        <dbReference type="Rhea" id="RHEA:22376"/>
        <dbReference type="Rhea" id="RHEA-COMP:10085"/>
        <dbReference type="Rhea" id="RHEA-COMP:10087"/>
        <dbReference type="ChEBI" id="CHEBI:65314"/>
        <dbReference type="ChEBI" id="CHEBI:65315"/>
        <dbReference type="EC" id="5.4.99.12"/>
    </reaction>
</comment>
<gene>
    <name evidence="4 7" type="primary">truA</name>
    <name evidence="7" type="ORF">M6D93_16715</name>
</gene>
<protein>
    <recommendedName>
        <fullName evidence="4">tRNA pseudouridine synthase A</fullName>
        <ecNumber evidence="4">5.4.99.12</ecNumber>
    </recommendedName>
    <alternativeName>
        <fullName evidence="4">tRNA pseudouridine(38-40) synthase</fullName>
    </alternativeName>
    <alternativeName>
        <fullName evidence="4">tRNA pseudouridylate synthase I</fullName>
    </alternativeName>
    <alternativeName>
        <fullName evidence="4">tRNA-uridine isomerase I</fullName>
    </alternativeName>
</protein>
<dbReference type="PANTHER" id="PTHR11142">
    <property type="entry name" value="PSEUDOURIDYLATE SYNTHASE"/>
    <property type="match status" value="1"/>
</dbReference>
<reference evidence="7" key="2">
    <citation type="submission" date="2022-05" db="EMBL/GenBank/DDBJ databases">
        <authorList>
            <person name="Kim J.-S."/>
            <person name="Lee K."/>
            <person name="Suh M."/>
            <person name="Eom M."/>
            <person name="Kim J.-S."/>
            <person name="Kim D.-S."/>
            <person name="Ko S.-H."/>
            <person name="Shin Y."/>
            <person name="Lee J.-S."/>
        </authorList>
    </citation>
    <scope>NUCLEOTIDE SEQUENCE</scope>
    <source>
        <strain evidence="7">N237</strain>
    </source>
</reference>
<reference evidence="7" key="1">
    <citation type="journal article" date="2018" name="Int. J. Syst. Evol. Microbiol.">
        <title>Jatrophihabitans telluris sp. nov., isolated from sediment soil of lava forest wetlands and the emended description of the genus Jatrophihabitans.</title>
        <authorList>
            <person name="Lee K.C."/>
            <person name="Suh M.K."/>
            <person name="Eom M.K."/>
            <person name="Kim K.K."/>
            <person name="Kim J.S."/>
            <person name="Kim D.S."/>
            <person name="Ko S.H."/>
            <person name="Shin Y.K."/>
            <person name="Lee J.S."/>
        </authorList>
    </citation>
    <scope>NUCLEOTIDE SEQUENCE</scope>
    <source>
        <strain evidence="7">N237</strain>
    </source>
</reference>
<feature type="domain" description="Pseudouridine synthase I TruA alpha/beta" evidence="6">
    <location>
        <begin position="195"/>
        <end position="296"/>
    </location>
</feature>
<evidence type="ECO:0000256" key="2">
    <source>
        <dbReference type="ARBA" id="ARBA00022694"/>
    </source>
</evidence>
<comment type="subunit">
    <text evidence="4">Homodimer.</text>
</comment>
<proteinExistence type="inferred from homology"/>
<name>A0ABY4QX44_9ACTN</name>
<dbReference type="PANTHER" id="PTHR11142:SF0">
    <property type="entry name" value="TRNA PSEUDOURIDINE SYNTHASE-LIKE 1"/>
    <property type="match status" value="1"/>
</dbReference>
<dbReference type="HAMAP" id="MF_00171">
    <property type="entry name" value="TruA"/>
    <property type="match status" value="1"/>
</dbReference>
<keyword evidence="8" id="KW-1185">Reference proteome</keyword>
<evidence type="ECO:0000313" key="8">
    <source>
        <dbReference type="Proteomes" id="UP001056336"/>
    </source>
</evidence>
<dbReference type="InterPro" id="IPR020103">
    <property type="entry name" value="PsdUridine_synth_cat_dom_sf"/>
</dbReference>
<organism evidence="7 8">
    <name type="scientific">Jatrophihabitans telluris</name>
    <dbReference type="NCBI Taxonomy" id="2038343"/>
    <lineage>
        <taxon>Bacteria</taxon>
        <taxon>Bacillati</taxon>
        <taxon>Actinomycetota</taxon>
        <taxon>Actinomycetes</taxon>
        <taxon>Jatrophihabitantales</taxon>
        <taxon>Jatrophihabitantaceae</taxon>
        <taxon>Jatrophihabitans</taxon>
    </lineage>
</organism>
<dbReference type="Gene3D" id="3.30.70.660">
    <property type="entry name" value="Pseudouridine synthase I, catalytic domain, C-terminal subdomain"/>
    <property type="match status" value="1"/>
</dbReference>
<dbReference type="EMBL" id="CP097332">
    <property type="protein sequence ID" value="UQX87929.1"/>
    <property type="molecule type" value="Genomic_DNA"/>
</dbReference>
<dbReference type="EC" id="5.4.99.12" evidence="4"/>
<dbReference type="Proteomes" id="UP001056336">
    <property type="component" value="Chromosome"/>
</dbReference>
<comment type="caution">
    <text evidence="4">Lacks conserved residue(s) required for the propagation of feature annotation.</text>
</comment>
<accession>A0ABY4QX44</accession>